<dbReference type="OrthoDB" id="3705032at2759"/>
<protein>
    <submittedName>
        <fullName evidence="1">Uncharacterized protein</fullName>
    </submittedName>
</protein>
<comment type="caution">
    <text evidence="1">The sequence shown here is derived from an EMBL/GenBank/DDBJ whole genome shotgun (WGS) entry which is preliminary data.</text>
</comment>
<organism evidence="1 2">
    <name type="scientific">Delitschia confertaspora ATCC 74209</name>
    <dbReference type="NCBI Taxonomy" id="1513339"/>
    <lineage>
        <taxon>Eukaryota</taxon>
        <taxon>Fungi</taxon>
        <taxon>Dikarya</taxon>
        <taxon>Ascomycota</taxon>
        <taxon>Pezizomycotina</taxon>
        <taxon>Dothideomycetes</taxon>
        <taxon>Pleosporomycetidae</taxon>
        <taxon>Pleosporales</taxon>
        <taxon>Delitschiaceae</taxon>
        <taxon>Delitschia</taxon>
    </lineage>
</organism>
<accession>A0A9P4JE68</accession>
<evidence type="ECO:0000313" key="2">
    <source>
        <dbReference type="Proteomes" id="UP000799536"/>
    </source>
</evidence>
<dbReference type="EMBL" id="ML994346">
    <property type="protein sequence ID" value="KAF2196664.1"/>
    <property type="molecule type" value="Genomic_DNA"/>
</dbReference>
<name>A0A9P4JE68_9PLEO</name>
<keyword evidence="2" id="KW-1185">Reference proteome</keyword>
<reference evidence="1" key="1">
    <citation type="journal article" date="2020" name="Stud. Mycol.">
        <title>101 Dothideomycetes genomes: a test case for predicting lifestyles and emergence of pathogens.</title>
        <authorList>
            <person name="Haridas S."/>
            <person name="Albert R."/>
            <person name="Binder M."/>
            <person name="Bloem J."/>
            <person name="Labutti K."/>
            <person name="Salamov A."/>
            <person name="Andreopoulos B."/>
            <person name="Baker S."/>
            <person name="Barry K."/>
            <person name="Bills G."/>
            <person name="Bluhm B."/>
            <person name="Cannon C."/>
            <person name="Castanera R."/>
            <person name="Culley D."/>
            <person name="Daum C."/>
            <person name="Ezra D."/>
            <person name="Gonzalez J."/>
            <person name="Henrissat B."/>
            <person name="Kuo A."/>
            <person name="Liang C."/>
            <person name="Lipzen A."/>
            <person name="Lutzoni F."/>
            <person name="Magnuson J."/>
            <person name="Mondo S."/>
            <person name="Nolan M."/>
            <person name="Ohm R."/>
            <person name="Pangilinan J."/>
            <person name="Park H.-J."/>
            <person name="Ramirez L."/>
            <person name="Alfaro M."/>
            <person name="Sun H."/>
            <person name="Tritt A."/>
            <person name="Yoshinaga Y."/>
            <person name="Zwiers L.-H."/>
            <person name="Turgeon B."/>
            <person name="Goodwin S."/>
            <person name="Spatafora J."/>
            <person name="Crous P."/>
            <person name="Grigoriev I."/>
        </authorList>
    </citation>
    <scope>NUCLEOTIDE SEQUENCE</scope>
    <source>
        <strain evidence="1">ATCC 74209</strain>
    </source>
</reference>
<evidence type="ECO:0000313" key="1">
    <source>
        <dbReference type="EMBL" id="KAF2196664.1"/>
    </source>
</evidence>
<dbReference type="AlphaFoldDB" id="A0A9P4JE68"/>
<dbReference type="Proteomes" id="UP000799536">
    <property type="component" value="Unassembled WGS sequence"/>
</dbReference>
<gene>
    <name evidence="1" type="ORF">GQ43DRAFT_484758</name>
</gene>
<proteinExistence type="predicted"/>
<sequence length="181" mass="19715">MGNTFYRAFALPPSSFNTPDPELIEASVNPSSTKELVDVKAVEGGFLVSYNDPDPPIGGREQQRCEPPLRLNAVICDYNSYRAYNSLCDLITILNNKKDNALYMVITDQCFTATNFQSNNVYCTSWNRQVSGNKVGYLLGAAGAILSKCKHDGLISGWAGDVSLGGTCVNQYLSNCPDGCY</sequence>